<proteinExistence type="predicted"/>
<dbReference type="SUPFAM" id="SSF54695">
    <property type="entry name" value="POZ domain"/>
    <property type="match status" value="1"/>
</dbReference>
<dbReference type="InterPro" id="IPR000210">
    <property type="entry name" value="BTB/POZ_dom"/>
</dbReference>
<accession>A0ABP1PSH8</accession>
<dbReference type="InterPro" id="IPR011333">
    <property type="entry name" value="SKP1/BTB/POZ_sf"/>
</dbReference>
<dbReference type="Proteomes" id="UP001642540">
    <property type="component" value="Unassembled WGS sequence"/>
</dbReference>
<dbReference type="EMBL" id="CAXLJM020000008">
    <property type="protein sequence ID" value="CAL8075711.1"/>
    <property type="molecule type" value="Genomic_DNA"/>
</dbReference>
<dbReference type="SMART" id="SM00225">
    <property type="entry name" value="BTB"/>
    <property type="match status" value="1"/>
</dbReference>
<gene>
    <name evidence="3" type="ORF">ODALV1_LOCUS3263</name>
</gene>
<evidence type="ECO:0000313" key="4">
    <source>
        <dbReference type="Proteomes" id="UP001642540"/>
    </source>
</evidence>
<evidence type="ECO:0000256" key="1">
    <source>
        <dbReference type="SAM" id="MobiDB-lite"/>
    </source>
</evidence>
<reference evidence="3 4" key="1">
    <citation type="submission" date="2024-08" db="EMBL/GenBank/DDBJ databases">
        <authorList>
            <person name="Cucini C."/>
            <person name="Frati F."/>
        </authorList>
    </citation>
    <scope>NUCLEOTIDE SEQUENCE [LARGE SCALE GENOMIC DNA]</scope>
</reference>
<feature type="compositionally biased region" description="Acidic residues" evidence="1">
    <location>
        <begin position="446"/>
        <end position="465"/>
    </location>
</feature>
<feature type="domain" description="BTB" evidence="2">
    <location>
        <begin position="243"/>
        <end position="304"/>
    </location>
</feature>
<evidence type="ECO:0000259" key="2">
    <source>
        <dbReference type="PROSITE" id="PS50097"/>
    </source>
</evidence>
<name>A0ABP1PSH8_9HEXA</name>
<organism evidence="3 4">
    <name type="scientific">Orchesella dallaii</name>
    <dbReference type="NCBI Taxonomy" id="48710"/>
    <lineage>
        <taxon>Eukaryota</taxon>
        <taxon>Metazoa</taxon>
        <taxon>Ecdysozoa</taxon>
        <taxon>Arthropoda</taxon>
        <taxon>Hexapoda</taxon>
        <taxon>Collembola</taxon>
        <taxon>Entomobryomorpha</taxon>
        <taxon>Entomobryoidea</taxon>
        <taxon>Orchesellidae</taxon>
        <taxon>Orchesellinae</taxon>
        <taxon>Orchesella</taxon>
    </lineage>
</organism>
<comment type="caution">
    <text evidence="3">The sequence shown here is derived from an EMBL/GenBank/DDBJ whole genome shotgun (WGS) entry which is preliminary data.</text>
</comment>
<dbReference type="Pfam" id="PF00651">
    <property type="entry name" value="BTB"/>
    <property type="match status" value="1"/>
</dbReference>
<dbReference type="CDD" id="cd18186">
    <property type="entry name" value="BTB_POZ_ZBTB_KLHL-like"/>
    <property type="match status" value="1"/>
</dbReference>
<keyword evidence="4" id="KW-1185">Reference proteome</keyword>
<evidence type="ECO:0000313" key="3">
    <source>
        <dbReference type="EMBL" id="CAL8075711.1"/>
    </source>
</evidence>
<dbReference type="PROSITE" id="PS50097">
    <property type="entry name" value="BTB"/>
    <property type="match status" value="1"/>
</dbReference>
<dbReference type="Gene3D" id="3.30.710.10">
    <property type="entry name" value="Potassium Channel Kv1.1, Chain A"/>
    <property type="match status" value="1"/>
</dbReference>
<protein>
    <recommendedName>
        <fullName evidence="2">BTB domain-containing protein</fullName>
    </recommendedName>
</protein>
<feature type="region of interest" description="Disordered" evidence="1">
    <location>
        <begin position="440"/>
        <end position="471"/>
    </location>
</feature>
<sequence length="471" mass="52317">MNLILIDELSTVTEFRRSPSREQWDIEIEELAAAGGPSRNLTGSIDMVIRCTNPSAKGRGVDAKNRFHWKESVSALSERLRGKNNSFSIRVAYTLLNYNTGITVVGMVDDFSKPKMKVEVTGDFEEIIKYVFNQVPNKVGLNLEAKFGFANPNPNQKPSLIYSMVGERTGDGDIFFEACPNVSPLFAKQVGDAGVANRNMTTVVMTLELTGLDCNELSSPQASGFGLGSPVGRALLEEADTKGEFDLVADNGVKFPCHKMFLSAATPYFKRMFANEFKEVEDNACKLQLPEEGVKLLREFIYCGTCTGLEERAELALDLLEAAHVMEITLLEEAVKTLILKMGDTWLGFQGGMELFVKANRWGEGFEGMKLKAVKAIKLTPEEIKTSPECAELFKTDCETAMELLYCCTQRFPGMKVENSEEKGSGDMKRKVIRPFFSSNASSDAAEGDDWNDVDFDEDDDDADSYNDFHY</sequence>